<gene>
    <name evidence="2" type="ORF">ACFOW6_17610</name>
</gene>
<protein>
    <submittedName>
        <fullName evidence="2">Uncharacterized protein</fullName>
    </submittedName>
</protein>
<name>A0ABV8UQH0_9PROT</name>
<keyword evidence="1" id="KW-0812">Transmembrane</keyword>
<evidence type="ECO:0000313" key="3">
    <source>
        <dbReference type="Proteomes" id="UP001595799"/>
    </source>
</evidence>
<feature type="transmembrane region" description="Helical" evidence="1">
    <location>
        <begin position="12"/>
        <end position="45"/>
    </location>
</feature>
<feature type="transmembrane region" description="Helical" evidence="1">
    <location>
        <begin position="51"/>
        <end position="72"/>
    </location>
</feature>
<dbReference type="EMBL" id="JBHSCW010000012">
    <property type="protein sequence ID" value="MFC4353369.1"/>
    <property type="molecule type" value="Genomic_DNA"/>
</dbReference>
<organism evidence="2 3">
    <name type="scientific">Fodinicurvata halophila</name>
    <dbReference type="NCBI Taxonomy" id="1419723"/>
    <lineage>
        <taxon>Bacteria</taxon>
        <taxon>Pseudomonadati</taxon>
        <taxon>Pseudomonadota</taxon>
        <taxon>Alphaproteobacteria</taxon>
        <taxon>Rhodospirillales</taxon>
        <taxon>Rhodovibrionaceae</taxon>
        <taxon>Fodinicurvata</taxon>
    </lineage>
</organism>
<sequence>MTPPRPASRPVVWLSVIPAALAGIILFDVLLAIGAALDWALLGLFDAPQPVIIAVGVVVAIASFALAVKFSLQAYRAELDFK</sequence>
<proteinExistence type="predicted"/>
<evidence type="ECO:0000313" key="2">
    <source>
        <dbReference type="EMBL" id="MFC4353369.1"/>
    </source>
</evidence>
<accession>A0ABV8UQH0</accession>
<keyword evidence="1" id="KW-0472">Membrane</keyword>
<dbReference type="Proteomes" id="UP001595799">
    <property type="component" value="Unassembled WGS sequence"/>
</dbReference>
<keyword evidence="1" id="KW-1133">Transmembrane helix</keyword>
<reference evidence="3" key="1">
    <citation type="journal article" date="2019" name="Int. J. Syst. Evol. Microbiol.">
        <title>The Global Catalogue of Microorganisms (GCM) 10K type strain sequencing project: providing services to taxonomists for standard genome sequencing and annotation.</title>
        <authorList>
            <consortium name="The Broad Institute Genomics Platform"/>
            <consortium name="The Broad Institute Genome Sequencing Center for Infectious Disease"/>
            <person name="Wu L."/>
            <person name="Ma J."/>
        </authorList>
    </citation>
    <scope>NUCLEOTIDE SEQUENCE [LARGE SCALE GENOMIC DNA]</scope>
    <source>
        <strain evidence="3">CECT 8472</strain>
    </source>
</reference>
<comment type="caution">
    <text evidence="2">The sequence shown here is derived from an EMBL/GenBank/DDBJ whole genome shotgun (WGS) entry which is preliminary data.</text>
</comment>
<evidence type="ECO:0000256" key="1">
    <source>
        <dbReference type="SAM" id="Phobius"/>
    </source>
</evidence>
<dbReference type="RefSeq" id="WP_382423745.1">
    <property type="nucleotide sequence ID" value="NZ_JBHSCW010000012.1"/>
</dbReference>
<keyword evidence="3" id="KW-1185">Reference proteome</keyword>